<dbReference type="Proteomes" id="UP000007801">
    <property type="component" value="Unassembled WGS sequence"/>
</dbReference>
<feature type="transmembrane region" description="Helical" evidence="1">
    <location>
        <begin position="51"/>
        <end position="70"/>
    </location>
</feature>
<proteinExistence type="predicted"/>
<accession>A0A0P8XH34</accession>
<evidence type="ECO:0000313" key="3">
    <source>
        <dbReference type="Proteomes" id="UP000007801"/>
    </source>
</evidence>
<dbReference type="EMBL" id="CH902632">
    <property type="protein sequence ID" value="KPU74122.1"/>
    <property type="molecule type" value="Genomic_DNA"/>
</dbReference>
<evidence type="ECO:0000313" key="2">
    <source>
        <dbReference type="EMBL" id="KPU74122.1"/>
    </source>
</evidence>
<keyword evidence="1" id="KW-0812">Transmembrane</keyword>
<keyword evidence="1" id="KW-0472">Membrane</keyword>
<keyword evidence="3" id="KW-1185">Reference proteome</keyword>
<feature type="transmembrane region" description="Helical" evidence="1">
    <location>
        <begin position="77"/>
        <end position="96"/>
    </location>
</feature>
<feature type="transmembrane region" description="Helical" evidence="1">
    <location>
        <begin position="21"/>
        <end position="39"/>
    </location>
</feature>
<organism evidence="2 3">
    <name type="scientific">Drosophila ananassae</name>
    <name type="common">Fruit fly</name>
    <dbReference type="NCBI Taxonomy" id="7217"/>
    <lineage>
        <taxon>Eukaryota</taxon>
        <taxon>Metazoa</taxon>
        <taxon>Ecdysozoa</taxon>
        <taxon>Arthropoda</taxon>
        <taxon>Hexapoda</taxon>
        <taxon>Insecta</taxon>
        <taxon>Pterygota</taxon>
        <taxon>Neoptera</taxon>
        <taxon>Endopterygota</taxon>
        <taxon>Diptera</taxon>
        <taxon>Brachycera</taxon>
        <taxon>Muscomorpha</taxon>
        <taxon>Ephydroidea</taxon>
        <taxon>Drosophilidae</taxon>
        <taxon>Drosophila</taxon>
        <taxon>Sophophora</taxon>
    </lineage>
</organism>
<evidence type="ECO:0000256" key="1">
    <source>
        <dbReference type="SAM" id="Phobius"/>
    </source>
</evidence>
<gene>
    <name evidence="2" type="primary">Dana\GF27183</name>
    <name evidence="2" type="ORF">GF27183</name>
</gene>
<protein>
    <submittedName>
        <fullName evidence="2">Uncharacterized protein</fullName>
    </submittedName>
</protein>
<dbReference type="InParanoid" id="A0A0P8XH34"/>
<dbReference type="AlphaFoldDB" id="A0A0P8XH34"/>
<reference evidence="2 3" key="1">
    <citation type="journal article" date="2007" name="Nature">
        <title>Evolution of genes and genomes on the Drosophila phylogeny.</title>
        <authorList>
            <consortium name="Drosophila 12 Genomes Consortium"/>
            <person name="Clark A.G."/>
            <person name="Eisen M.B."/>
            <person name="Smith D.R."/>
            <person name="Bergman C.M."/>
            <person name="Oliver B."/>
            <person name="Markow T.A."/>
            <person name="Kaufman T.C."/>
            <person name="Kellis M."/>
            <person name="Gelbart W."/>
            <person name="Iyer V.N."/>
            <person name="Pollard D.A."/>
            <person name="Sackton T.B."/>
            <person name="Larracuente A.M."/>
            <person name="Singh N.D."/>
            <person name="Abad J.P."/>
            <person name="Abt D.N."/>
            <person name="Adryan B."/>
            <person name="Aguade M."/>
            <person name="Akashi H."/>
            <person name="Anderson W.W."/>
            <person name="Aquadro C.F."/>
            <person name="Ardell D.H."/>
            <person name="Arguello R."/>
            <person name="Artieri C.G."/>
            <person name="Barbash D.A."/>
            <person name="Barker D."/>
            <person name="Barsanti P."/>
            <person name="Batterham P."/>
            <person name="Batzoglou S."/>
            <person name="Begun D."/>
            <person name="Bhutkar A."/>
            <person name="Blanco E."/>
            <person name="Bosak S.A."/>
            <person name="Bradley R.K."/>
            <person name="Brand A.D."/>
            <person name="Brent M.R."/>
            <person name="Brooks A.N."/>
            <person name="Brown R.H."/>
            <person name="Butlin R.K."/>
            <person name="Caggese C."/>
            <person name="Calvi B.R."/>
            <person name="Bernardo de Carvalho A."/>
            <person name="Caspi A."/>
            <person name="Castrezana S."/>
            <person name="Celniker S.E."/>
            <person name="Chang J.L."/>
            <person name="Chapple C."/>
            <person name="Chatterji S."/>
            <person name="Chinwalla A."/>
            <person name="Civetta A."/>
            <person name="Clifton S.W."/>
            <person name="Comeron J.M."/>
            <person name="Costello J.C."/>
            <person name="Coyne J.A."/>
            <person name="Daub J."/>
            <person name="David R.G."/>
            <person name="Delcher A.L."/>
            <person name="Delehaunty K."/>
            <person name="Do C.B."/>
            <person name="Ebling H."/>
            <person name="Edwards K."/>
            <person name="Eickbush T."/>
            <person name="Evans J.D."/>
            <person name="Filipski A."/>
            <person name="Findeiss S."/>
            <person name="Freyhult E."/>
            <person name="Fulton L."/>
            <person name="Fulton R."/>
            <person name="Garcia A.C."/>
            <person name="Gardiner A."/>
            <person name="Garfield D.A."/>
            <person name="Garvin B.E."/>
            <person name="Gibson G."/>
            <person name="Gilbert D."/>
            <person name="Gnerre S."/>
            <person name="Godfrey J."/>
            <person name="Good R."/>
            <person name="Gotea V."/>
            <person name="Gravely B."/>
            <person name="Greenberg A.J."/>
            <person name="Griffiths-Jones S."/>
            <person name="Gross S."/>
            <person name="Guigo R."/>
            <person name="Gustafson E.A."/>
            <person name="Haerty W."/>
            <person name="Hahn M.W."/>
            <person name="Halligan D.L."/>
            <person name="Halpern A.L."/>
            <person name="Halter G.M."/>
            <person name="Han M.V."/>
            <person name="Heger A."/>
            <person name="Hillier L."/>
            <person name="Hinrichs A.S."/>
            <person name="Holmes I."/>
            <person name="Hoskins R.A."/>
            <person name="Hubisz M.J."/>
            <person name="Hultmark D."/>
            <person name="Huntley M.A."/>
            <person name="Jaffe D.B."/>
            <person name="Jagadeeshan S."/>
            <person name="Jeck W.R."/>
            <person name="Johnson J."/>
            <person name="Jones C.D."/>
            <person name="Jordan W.C."/>
            <person name="Karpen G.H."/>
            <person name="Kataoka E."/>
            <person name="Keightley P.D."/>
            <person name="Kheradpour P."/>
            <person name="Kirkness E.F."/>
            <person name="Koerich L.B."/>
            <person name="Kristiansen K."/>
            <person name="Kudrna D."/>
            <person name="Kulathinal R.J."/>
            <person name="Kumar S."/>
            <person name="Kwok R."/>
            <person name="Lander E."/>
            <person name="Langley C.H."/>
            <person name="Lapoint R."/>
            <person name="Lazzaro B.P."/>
            <person name="Lee S.J."/>
            <person name="Levesque L."/>
            <person name="Li R."/>
            <person name="Lin C.F."/>
            <person name="Lin M.F."/>
            <person name="Lindblad-Toh K."/>
            <person name="Llopart A."/>
            <person name="Long M."/>
            <person name="Low L."/>
            <person name="Lozovsky E."/>
            <person name="Lu J."/>
            <person name="Luo M."/>
            <person name="Machado C.A."/>
            <person name="Makalowski W."/>
            <person name="Marzo M."/>
            <person name="Matsuda M."/>
            <person name="Matzkin L."/>
            <person name="McAllister B."/>
            <person name="McBride C.S."/>
            <person name="McKernan B."/>
            <person name="McKernan K."/>
            <person name="Mendez-Lago M."/>
            <person name="Minx P."/>
            <person name="Mollenhauer M.U."/>
            <person name="Montooth K."/>
            <person name="Mount S.M."/>
            <person name="Mu X."/>
            <person name="Myers E."/>
            <person name="Negre B."/>
            <person name="Newfeld S."/>
            <person name="Nielsen R."/>
            <person name="Noor M.A."/>
            <person name="O'Grady P."/>
            <person name="Pachter L."/>
            <person name="Papaceit M."/>
            <person name="Parisi M.J."/>
            <person name="Parisi M."/>
            <person name="Parts L."/>
            <person name="Pedersen J.S."/>
            <person name="Pesole G."/>
            <person name="Phillippy A.M."/>
            <person name="Ponting C.P."/>
            <person name="Pop M."/>
            <person name="Porcelli D."/>
            <person name="Powell J.R."/>
            <person name="Prohaska S."/>
            <person name="Pruitt K."/>
            <person name="Puig M."/>
            <person name="Quesneville H."/>
            <person name="Ram K.R."/>
            <person name="Rand D."/>
            <person name="Rasmussen M.D."/>
            <person name="Reed L.K."/>
            <person name="Reenan R."/>
            <person name="Reily A."/>
            <person name="Remington K.A."/>
            <person name="Rieger T.T."/>
            <person name="Ritchie M.G."/>
            <person name="Robin C."/>
            <person name="Rogers Y.H."/>
            <person name="Rohde C."/>
            <person name="Rozas J."/>
            <person name="Rubenfield M.J."/>
            <person name="Ruiz A."/>
            <person name="Russo S."/>
            <person name="Salzberg S.L."/>
            <person name="Sanchez-Gracia A."/>
            <person name="Saranga D.J."/>
            <person name="Sato H."/>
            <person name="Schaeffer S.W."/>
            <person name="Schatz M.C."/>
            <person name="Schlenke T."/>
            <person name="Schwartz R."/>
            <person name="Segarra C."/>
            <person name="Singh R.S."/>
            <person name="Sirot L."/>
            <person name="Sirota M."/>
            <person name="Sisneros N.B."/>
            <person name="Smith C.D."/>
            <person name="Smith T.F."/>
            <person name="Spieth J."/>
            <person name="Stage D.E."/>
            <person name="Stark A."/>
            <person name="Stephan W."/>
            <person name="Strausberg R.L."/>
            <person name="Strempel S."/>
            <person name="Sturgill D."/>
            <person name="Sutton G."/>
            <person name="Sutton G.G."/>
            <person name="Tao W."/>
            <person name="Teichmann S."/>
            <person name="Tobari Y.N."/>
            <person name="Tomimura Y."/>
            <person name="Tsolas J.M."/>
            <person name="Valente V.L."/>
            <person name="Venter E."/>
            <person name="Venter J.C."/>
            <person name="Vicario S."/>
            <person name="Vieira F.G."/>
            <person name="Vilella A.J."/>
            <person name="Villasante A."/>
            <person name="Walenz B."/>
            <person name="Wang J."/>
            <person name="Wasserman M."/>
            <person name="Watts T."/>
            <person name="Wilson D."/>
            <person name="Wilson R.K."/>
            <person name="Wing R.A."/>
            <person name="Wolfner M.F."/>
            <person name="Wong A."/>
            <person name="Wong G.K."/>
            <person name="Wu C.I."/>
            <person name="Wu G."/>
            <person name="Yamamoto D."/>
            <person name="Yang H.P."/>
            <person name="Yang S.P."/>
            <person name="Yorke J.A."/>
            <person name="Yoshida K."/>
            <person name="Zdobnov E."/>
            <person name="Zhang P."/>
            <person name="Zhang Y."/>
            <person name="Zimin A.V."/>
            <person name="Baldwin J."/>
            <person name="Abdouelleil A."/>
            <person name="Abdulkadir J."/>
            <person name="Abebe A."/>
            <person name="Abera B."/>
            <person name="Abreu J."/>
            <person name="Acer S.C."/>
            <person name="Aftuck L."/>
            <person name="Alexander A."/>
            <person name="An P."/>
            <person name="Anderson E."/>
            <person name="Anderson S."/>
            <person name="Arachi H."/>
            <person name="Azer M."/>
            <person name="Bachantsang P."/>
            <person name="Barry A."/>
            <person name="Bayul T."/>
            <person name="Berlin A."/>
            <person name="Bessette D."/>
            <person name="Bloom T."/>
            <person name="Blye J."/>
            <person name="Boguslavskiy L."/>
            <person name="Bonnet C."/>
            <person name="Boukhgalter B."/>
            <person name="Bourzgui I."/>
            <person name="Brown A."/>
            <person name="Cahill P."/>
            <person name="Channer S."/>
            <person name="Cheshatsang Y."/>
            <person name="Chuda L."/>
            <person name="Citroen M."/>
            <person name="Collymore A."/>
            <person name="Cooke P."/>
            <person name="Costello M."/>
            <person name="D'Aco K."/>
            <person name="Daza R."/>
            <person name="De Haan G."/>
            <person name="DeGray S."/>
            <person name="DeMaso C."/>
            <person name="Dhargay N."/>
            <person name="Dooley K."/>
            <person name="Dooley E."/>
            <person name="Doricent M."/>
            <person name="Dorje P."/>
            <person name="Dorjee K."/>
            <person name="Dupes A."/>
            <person name="Elong R."/>
            <person name="Falk J."/>
            <person name="Farina A."/>
            <person name="Faro S."/>
            <person name="Ferguson D."/>
            <person name="Fisher S."/>
            <person name="Foley C.D."/>
            <person name="Franke A."/>
            <person name="Friedrich D."/>
            <person name="Gadbois L."/>
            <person name="Gearin G."/>
            <person name="Gearin C.R."/>
            <person name="Giannoukos G."/>
            <person name="Goode T."/>
            <person name="Graham J."/>
            <person name="Grandbois E."/>
            <person name="Grewal S."/>
            <person name="Gyaltsen K."/>
            <person name="Hafez N."/>
            <person name="Hagos B."/>
            <person name="Hall J."/>
            <person name="Henson C."/>
            <person name="Hollinger A."/>
            <person name="Honan T."/>
            <person name="Huard M.D."/>
            <person name="Hughes L."/>
            <person name="Hurhula B."/>
            <person name="Husby M.E."/>
            <person name="Kamat A."/>
            <person name="Kanga B."/>
            <person name="Kashin S."/>
            <person name="Khazanovich D."/>
            <person name="Kisner P."/>
            <person name="Lance K."/>
            <person name="Lara M."/>
            <person name="Lee W."/>
            <person name="Lennon N."/>
            <person name="Letendre F."/>
            <person name="LeVine R."/>
            <person name="Lipovsky A."/>
            <person name="Liu X."/>
            <person name="Liu J."/>
            <person name="Liu S."/>
            <person name="Lokyitsang T."/>
            <person name="Lokyitsang Y."/>
            <person name="Lubonja R."/>
            <person name="Lui A."/>
            <person name="MacDonald P."/>
            <person name="Magnisalis V."/>
            <person name="Maru K."/>
            <person name="Matthews C."/>
            <person name="McCusker W."/>
            <person name="McDonough S."/>
            <person name="Mehta T."/>
            <person name="Meldrim J."/>
            <person name="Meneus L."/>
            <person name="Mihai O."/>
            <person name="Mihalev A."/>
            <person name="Mihova T."/>
            <person name="Mittelman R."/>
            <person name="Mlenga V."/>
            <person name="Montmayeur A."/>
            <person name="Mulrain L."/>
            <person name="Navidi A."/>
            <person name="Naylor J."/>
            <person name="Negash T."/>
            <person name="Nguyen T."/>
            <person name="Nguyen N."/>
            <person name="Nicol R."/>
            <person name="Norbu C."/>
            <person name="Norbu N."/>
            <person name="Novod N."/>
            <person name="O'Neill B."/>
            <person name="Osman S."/>
            <person name="Markiewicz E."/>
            <person name="Oyono O.L."/>
            <person name="Patti C."/>
            <person name="Phunkhang P."/>
            <person name="Pierre F."/>
            <person name="Priest M."/>
            <person name="Raghuraman S."/>
            <person name="Rege F."/>
            <person name="Reyes R."/>
            <person name="Rise C."/>
            <person name="Rogov P."/>
            <person name="Ross K."/>
            <person name="Ryan E."/>
            <person name="Settipalli S."/>
            <person name="Shea T."/>
            <person name="Sherpa N."/>
            <person name="Shi L."/>
            <person name="Shih D."/>
            <person name="Sparrow T."/>
            <person name="Spaulding J."/>
            <person name="Stalker J."/>
            <person name="Stange-Thomann N."/>
            <person name="Stavropoulos S."/>
            <person name="Stone C."/>
            <person name="Strader C."/>
            <person name="Tesfaye S."/>
            <person name="Thomson T."/>
            <person name="Thoulutsang Y."/>
            <person name="Thoulutsang D."/>
            <person name="Topham K."/>
            <person name="Topping I."/>
            <person name="Tsamla T."/>
            <person name="Vassiliev H."/>
            <person name="Vo A."/>
            <person name="Wangchuk T."/>
            <person name="Wangdi T."/>
            <person name="Weiand M."/>
            <person name="Wilkinson J."/>
            <person name="Wilson A."/>
            <person name="Yadav S."/>
            <person name="Young G."/>
            <person name="Yu Q."/>
            <person name="Zembek L."/>
            <person name="Zhong D."/>
            <person name="Zimmer A."/>
            <person name="Zwirko Z."/>
            <person name="Jaffe D.B."/>
            <person name="Alvarez P."/>
            <person name="Brockman W."/>
            <person name="Butler J."/>
            <person name="Chin C."/>
            <person name="Gnerre S."/>
            <person name="Grabherr M."/>
            <person name="Kleber M."/>
            <person name="Mauceli E."/>
            <person name="MacCallum I."/>
        </authorList>
    </citation>
    <scope>NUCLEOTIDE SEQUENCE [LARGE SCALE GENOMIC DNA]</scope>
    <source>
        <strain evidence="3">Tucson 14024-0371.13</strain>
    </source>
</reference>
<sequence length="135" mass="14256">MALAIALALKNENGDFFRRLAVRYCSLLFSFSFCPWALVPFLSFPHLASPHLTLVFFVVVVVVSSCSTLPPRSRSHVHSSAAAAAAAAAVAAAAAAPASSSSPAAPSMRSLVCVSLFFWRSVCPLISLLFPLSFP</sequence>
<feature type="transmembrane region" description="Helical" evidence="1">
    <location>
        <begin position="116"/>
        <end position="134"/>
    </location>
</feature>
<keyword evidence="1" id="KW-1133">Transmembrane helix</keyword>
<name>A0A0P8XH34_DROAN</name>